<keyword evidence="2" id="KW-0614">Plasmid</keyword>
<evidence type="ECO:0000313" key="2">
    <source>
        <dbReference type="EMBL" id="CCG55391.1"/>
    </source>
</evidence>
<dbReference type="EMBL" id="HE792893">
    <property type="protein sequence ID" value="CCG55391.1"/>
    <property type="molecule type" value="Genomic_DNA"/>
</dbReference>
<name>V5Z2L1_9GAMM</name>
<sequence>MKASRVFTDKASGSSTDRDGLDLLRMKEGDVFW</sequence>
<dbReference type="PROSITE" id="PS51736">
    <property type="entry name" value="RECOMBINASES_3"/>
    <property type="match status" value="1"/>
</dbReference>
<proteinExistence type="predicted"/>
<dbReference type="InterPro" id="IPR006119">
    <property type="entry name" value="Resolv_N"/>
</dbReference>
<geneLocation type="plasmid" evidence="2">
    <name>pEPIR37</name>
</geneLocation>
<dbReference type="AlphaFoldDB" id="V5Z2L1"/>
<dbReference type="GO" id="GO:0000150">
    <property type="term" value="F:DNA strand exchange activity"/>
    <property type="evidence" value="ECO:0007669"/>
    <property type="project" value="InterPro"/>
</dbReference>
<organism evidence="2">
    <name type="scientific">Erwinia piriflorinigrans CFBP 5888</name>
    <dbReference type="NCBI Taxonomy" id="1161919"/>
    <lineage>
        <taxon>Bacteria</taxon>
        <taxon>Pseudomonadati</taxon>
        <taxon>Pseudomonadota</taxon>
        <taxon>Gammaproteobacteria</taxon>
        <taxon>Enterobacterales</taxon>
        <taxon>Erwiniaceae</taxon>
        <taxon>Erwinia</taxon>
    </lineage>
</organism>
<feature type="domain" description="Resolvase/invertase-type recombinase catalytic" evidence="1">
    <location>
        <begin position="1"/>
        <end position="33"/>
    </location>
</feature>
<accession>V5Z2L1</accession>
<evidence type="ECO:0000259" key="1">
    <source>
        <dbReference type="PROSITE" id="PS51736"/>
    </source>
</evidence>
<gene>
    <name evidence="2" type="ORF">EPIR_pEPIR37014</name>
</gene>
<reference evidence="2" key="1">
    <citation type="journal article" date="2013" name="Syst. Appl. Microbiol.">
        <title>Phylogenetic position and virulence apparatus of the pear flower necrosis pathogen Erwinia piriflorinigrans CFBP 5888T as assessed by comparative genomics.</title>
        <authorList>
            <person name="Smits T.H."/>
            <person name="Rezzonico F."/>
            <person name="Lopez M.M."/>
            <person name="Blom J."/>
            <person name="Goesmann A."/>
            <person name="Frey J.E."/>
            <person name="Duffy B."/>
        </authorList>
    </citation>
    <scope>NUCLEOTIDE SEQUENCE [LARGE SCALE GENOMIC DNA]</scope>
    <source>
        <strain evidence="2">CFBP 5888</strain>
        <plasmid evidence="2">pEPIR37</plasmid>
    </source>
</reference>
<protein>
    <recommendedName>
        <fullName evidence="1">Resolvase/invertase-type recombinase catalytic domain-containing protein</fullName>
    </recommendedName>
</protein>
<dbReference type="GO" id="GO:0003677">
    <property type="term" value="F:DNA binding"/>
    <property type="evidence" value="ECO:0007669"/>
    <property type="project" value="InterPro"/>
</dbReference>